<feature type="binding site" evidence="10">
    <location>
        <position position="21"/>
    </location>
    <ligand>
        <name>ATP</name>
        <dbReference type="ChEBI" id="CHEBI:30616"/>
    </ligand>
</feature>
<dbReference type="EMBL" id="HBUF01352628">
    <property type="protein sequence ID" value="CAG6715068.1"/>
    <property type="molecule type" value="Transcribed_RNA"/>
</dbReference>
<name>A0A8D8M1W9_9HEMI</name>
<keyword evidence="2 10" id="KW-0963">Cytoplasm</keyword>
<comment type="subcellular location">
    <subcellularLocation>
        <location evidence="10">Cytoplasm</location>
    </subcellularLocation>
    <subcellularLocation>
        <location evidence="10">Nucleus</location>
    </subcellularLocation>
</comment>
<dbReference type="GO" id="GO:0005737">
    <property type="term" value="C:cytoplasm"/>
    <property type="evidence" value="ECO:0007669"/>
    <property type="project" value="UniProtKB-SubCell"/>
</dbReference>
<dbReference type="GO" id="GO:0042274">
    <property type="term" value="P:ribosomal small subunit biogenesis"/>
    <property type="evidence" value="ECO:0007669"/>
    <property type="project" value="UniProtKB-UniRule"/>
</dbReference>
<dbReference type="GO" id="GO:0016887">
    <property type="term" value="F:ATP hydrolysis activity"/>
    <property type="evidence" value="ECO:0007669"/>
    <property type="project" value="UniProtKB-UniRule"/>
</dbReference>
<dbReference type="EMBL" id="HBUF01352626">
    <property type="protein sequence ID" value="CAG6715066.1"/>
    <property type="molecule type" value="Transcribed_RNA"/>
</dbReference>
<dbReference type="EC" id="2.7.4.3" evidence="10"/>
<keyword evidence="8 10" id="KW-0067">ATP-binding</keyword>
<dbReference type="Pfam" id="PF13238">
    <property type="entry name" value="AAA_18"/>
    <property type="match status" value="1"/>
</dbReference>
<evidence type="ECO:0000256" key="1">
    <source>
        <dbReference type="ARBA" id="ARBA00000582"/>
    </source>
</evidence>
<proteinExistence type="inferred from homology"/>
<comment type="catalytic activity">
    <reaction evidence="10">
        <text>ATP + H2O = ADP + phosphate + H(+)</text>
        <dbReference type="Rhea" id="RHEA:13065"/>
        <dbReference type="ChEBI" id="CHEBI:15377"/>
        <dbReference type="ChEBI" id="CHEBI:15378"/>
        <dbReference type="ChEBI" id="CHEBI:30616"/>
        <dbReference type="ChEBI" id="CHEBI:43474"/>
        <dbReference type="ChEBI" id="CHEBI:456216"/>
    </reaction>
</comment>
<comment type="function">
    <text evidence="10">Broad-specificity nucleoside monophosphate (NMP) kinase that catalyzes the reversible transfer of the terminal phosphate group between nucleoside triphosphates and monophosphates. Has also ATPase activity. Involved in the late cytoplasmic maturation steps of the 40S ribosomal particles, specifically 18S rRNA maturation. While NMP activity is not required for ribosome maturation, ATPase activity is. Associates transiently with small ribosomal subunit protein uS11. ATP hydrolysis breaks the interaction with uS11. May temporarily remove uS11 from the ribosome to enable a conformational change of the ribosomal RNA that is needed for the final maturation step of the small ribosomal subunit. Its NMP activity may have a role in nuclear energy homeostasis.</text>
</comment>
<accession>A0A8D8M1W9</accession>
<dbReference type="PANTHER" id="PTHR12595">
    <property type="entry name" value="POS9-ACTIVATING FACTOR FAP7-RELATED"/>
    <property type="match status" value="1"/>
</dbReference>
<evidence type="ECO:0000256" key="7">
    <source>
        <dbReference type="ARBA" id="ARBA00022777"/>
    </source>
</evidence>
<sequence length="175" mass="19878">MAPPRRSKPNILITGTPGTGKTTLCSELVKKLGSSIQVLDVNQIAKDNQFYGKYDDKYECPELDEDKLLDELEPMVAGGGKIIDYHSAEMFPERWIDHVYVLTVDNTSLYDRLVARGQSGKKLEDNLQCEIFQTILEEAKDSYEENIVEALTNNNDEDMSGNVTRIVKFIQDWKI</sequence>
<comment type="catalytic activity">
    <reaction evidence="1 10">
        <text>AMP + ATP = 2 ADP</text>
        <dbReference type="Rhea" id="RHEA:12973"/>
        <dbReference type="ChEBI" id="CHEBI:30616"/>
        <dbReference type="ChEBI" id="CHEBI:456215"/>
        <dbReference type="ChEBI" id="CHEBI:456216"/>
        <dbReference type="EC" id="2.7.4.3"/>
    </reaction>
</comment>
<dbReference type="FunFam" id="3.40.50.300:FF:000372">
    <property type="entry name" value="Adenylate kinase isoenzyme 6 homolog"/>
    <property type="match status" value="1"/>
</dbReference>
<evidence type="ECO:0000256" key="4">
    <source>
        <dbReference type="ARBA" id="ARBA00022552"/>
    </source>
</evidence>
<keyword evidence="4 10" id="KW-0698">rRNA processing</keyword>
<evidence type="ECO:0000256" key="8">
    <source>
        <dbReference type="ARBA" id="ARBA00022840"/>
    </source>
</evidence>
<evidence type="ECO:0000256" key="6">
    <source>
        <dbReference type="ARBA" id="ARBA00022741"/>
    </source>
</evidence>
<dbReference type="EMBL" id="HBUF01352627">
    <property type="protein sequence ID" value="CAG6715067.1"/>
    <property type="molecule type" value="Transcribed_RNA"/>
</dbReference>
<feature type="binding site" evidence="10">
    <location>
        <position position="22"/>
    </location>
    <ligand>
        <name>ATP</name>
        <dbReference type="ChEBI" id="CHEBI:30616"/>
    </ligand>
</feature>
<evidence type="ECO:0000256" key="9">
    <source>
        <dbReference type="ARBA" id="ARBA00023242"/>
    </source>
</evidence>
<dbReference type="EMBL" id="HBUF01667399">
    <property type="protein sequence ID" value="CAG6789914.1"/>
    <property type="molecule type" value="Transcribed_RNA"/>
</dbReference>
<evidence type="ECO:0000256" key="2">
    <source>
        <dbReference type="ARBA" id="ARBA00022490"/>
    </source>
</evidence>
<dbReference type="EMBL" id="HBUF01667400">
    <property type="protein sequence ID" value="CAG6789915.1"/>
    <property type="molecule type" value="Transcribed_RNA"/>
</dbReference>
<dbReference type="InterPro" id="IPR027417">
    <property type="entry name" value="P-loop_NTPase"/>
</dbReference>
<evidence type="ECO:0000256" key="10">
    <source>
        <dbReference type="HAMAP-Rule" id="MF_03173"/>
    </source>
</evidence>
<keyword evidence="7 10" id="KW-0418">Kinase</keyword>
<dbReference type="Gene3D" id="3.40.50.300">
    <property type="entry name" value="P-loop containing nucleotide triphosphate hydrolases"/>
    <property type="match status" value="1"/>
</dbReference>
<dbReference type="SUPFAM" id="SSF52540">
    <property type="entry name" value="P-loop containing nucleoside triphosphate hydrolases"/>
    <property type="match status" value="1"/>
</dbReference>
<keyword evidence="6 10" id="KW-0547">Nucleotide-binding</keyword>
<dbReference type="AlphaFoldDB" id="A0A8D8M1W9"/>
<comment type="caution">
    <text evidence="10">Lacks conserved residue(s) required for the propagation of feature annotation.</text>
</comment>
<comment type="similarity">
    <text evidence="10">Belongs to the adenylate kinase family. AK6 subfamily.</text>
</comment>
<organism evidence="11">
    <name type="scientific">Cacopsylla melanoneura</name>
    <dbReference type="NCBI Taxonomy" id="428564"/>
    <lineage>
        <taxon>Eukaryota</taxon>
        <taxon>Metazoa</taxon>
        <taxon>Ecdysozoa</taxon>
        <taxon>Arthropoda</taxon>
        <taxon>Hexapoda</taxon>
        <taxon>Insecta</taxon>
        <taxon>Pterygota</taxon>
        <taxon>Neoptera</taxon>
        <taxon>Paraneoptera</taxon>
        <taxon>Hemiptera</taxon>
        <taxon>Sternorrhyncha</taxon>
        <taxon>Psylloidea</taxon>
        <taxon>Psyllidae</taxon>
        <taxon>Psyllinae</taxon>
        <taxon>Cacopsylla</taxon>
    </lineage>
</organism>
<keyword evidence="3 10" id="KW-0690">Ribosome biogenesis</keyword>
<dbReference type="GO" id="GO:0004017">
    <property type="term" value="F:AMP kinase activity"/>
    <property type="evidence" value="ECO:0007669"/>
    <property type="project" value="UniProtKB-UniRule"/>
</dbReference>
<protein>
    <recommendedName>
        <fullName evidence="10">Adenylate kinase isoenzyme 6 homolog</fullName>
        <shortName evidence="10">AK6</shortName>
        <ecNumber evidence="10">2.7.4.3</ecNumber>
    </recommendedName>
    <alternativeName>
        <fullName evidence="10">Dual activity adenylate kinase/ATPase</fullName>
        <shortName evidence="10">AK/ATPase</shortName>
    </alternativeName>
</protein>
<feature type="region of interest" description="NMPbind" evidence="10">
    <location>
        <begin position="40"/>
        <end position="63"/>
    </location>
</feature>
<evidence type="ECO:0000256" key="5">
    <source>
        <dbReference type="ARBA" id="ARBA00022679"/>
    </source>
</evidence>
<comment type="subunit">
    <text evidence="10">Monomer and homodimer. Interacts with small ribosomal subunit protein uS11. Not a structural component of 43S pre-ribosomes, but transiently interacts with them by binding to uS11.</text>
</comment>
<evidence type="ECO:0000313" key="11">
    <source>
        <dbReference type="EMBL" id="CAG6615241.1"/>
    </source>
</evidence>
<feature type="binding site" evidence="10">
    <location>
        <position position="20"/>
    </location>
    <ligand>
        <name>ATP</name>
        <dbReference type="ChEBI" id="CHEBI:30616"/>
    </ligand>
</feature>
<evidence type="ECO:0000256" key="3">
    <source>
        <dbReference type="ARBA" id="ARBA00022517"/>
    </source>
</evidence>
<feature type="binding site" evidence="10">
    <location>
        <position position="23"/>
    </location>
    <ligand>
        <name>ATP</name>
        <dbReference type="ChEBI" id="CHEBI:30616"/>
    </ligand>
</feature>
<dbReference type="GO" id="GO:0005634">
    <property type="term" value="C:nucleus"/>
    <property type="evidence" value="ECO:0007669"/>
    <property type="project" value="UniProtKB-SubCell"/>
</dbReference>
<keyword evidence="5 10" id="KW-0808">Transferase</keyword>
<dbReference type="InterPro" id="IPR020618">
    <property type="entry name" value="Adenyl_kinase_AK6"/>
</dbReference>
<feature type="binding site" evidence="10">
    <location>
        <position position="18"/>
    </location>
    <ligand>
        <name>ATP</name>
        <dbReference type="ChEBI" id="CHEBI:30616"/>
    </ligand>
</feature>
<feature type="binding site" evidence="10">
    <location>
        <position position="116"/>
    </location>
    <ligand>
        <name>ATP</name>
        <dbReference type="ChEBI" id="CHEBI:30616"/>
    </ligand>
</feature>
<dbReference type="HAMAP" id="MF_00039">
    <property type="entry name" value="Adenylate_kinase_AK6"/>
    <property type="match status" value="1"/>
</dbReference>
<reference evidence="11" key="1">
    <citation type="submission" date="2021-05" db="EMBL/GenBank/DDBJ databases">
        <authorList>
            <person name="Alioto T."/>
            <person name="Alioto T."/>
            <person name="Gomez Garrido J."/>
        </authorList>
    </citation>
    <scope>NUCLEOTIDE SEQUENCE</scope>
</reference>
<dbReference type="GO" id="GO:0005524">
    <property type="term" value="F:ATP binding"/>
    <property type="evidence" value="ECO:0007669"/>
    <property type="project" value="UniProtKB-KW"/>
</dbReference>
<feature type="region of interest" description="LID" evidence="10">
    <location>
        <begin position="115"/>
        <end position="125"/>
    </location>
</feature>
<keyword evidence="9 10" id="KW-0539">Nucleus</keyword>
<dbReference type="EMBL" id="HBUF01032320">
    <property type="protein sequence ID" value="CAG6615241.1"/>
    <property type="molecule type" value="Transcribed_RNA"/>
</dbReference>
<dbReference type="GO" id="GO:0006364">
    <property type="term" value="P:rRNA processing"/>
    <property type="evidence" value="ECO:0007669"/>
    <property type="project" value="UniProtKB-KW"/>
</dbReference>
<dbReference type="PANTHER" id="PTHR12595:SF0">
    <property type="entry name" value="ADENYLATE KINASE ISOENZYME 6"/>
    <property type="match status" value="1"/>
</dbReference>